<proteinExistence type="predicted"/>
<dbReference type="AlphaFoldDB" id="A0A517Q579"/>
<accession>A0A517Q579</accession>
<dbReference type="Proteomes" id="UP000315647">
    <property type="component" value="Chromosome"/>
</dbReference>
<dbReference type="EMBL" id="CP037421">
    <property type="protein sequence ID" value="QDT26790.1"/>
    <property type="molecule type" value="Genomic_DNA"/>
</dbReference>
<name>A0A517Q579_9PLAN</name>
<organism evidence="1 2">
    <name type="scientific">Gimesia panareensis</name>
    <dbReference type="NCBI Taxonomy" id="2527978"/>
    <lineage>
        <taxon>Bacteria</taxon>
        <taxon>Pseudomonadati</taxon>
        <taxon>Planctomycetota</taxon>
        <taxon>Planctomycetia</taxon>
        <taxon>Planctomycetales</taxon>
        <taxon>Planctomycetaceae</taxon>
        <taxon>Gimesia</taxon>
    </lineage>
</organism>
<evidence type="ECO:0000313" key="2">
    <source>
        <dbReference type="Proteomes" id="UP000315647"/>
    </source>
</evidence>
<evidence type="ECO:0000313" key="1">
    <source>
        <dbReference type="EMBL" id="QDT26790.1"/>
    </source>
</evidence>
<reference evidence="1 2" key="1">
    <citation type="submission" date="2019-03" db="EMBL/GenBank/DDBJ databases">
        <title>Deep-cultivation of Planctomycetes and their phenomic and genomic characterization uncovers novel biology.</title>
        <authorList>
            <person name="Wiegand S."/>
            <person name="Jogler M."/>
            <person name="Boedeker C."/>
            <person name="Pinto D."/>
            <person name="Vollmers J."/>
            <person name="Rivas-Marin E."/>
            <person name="Kohn T."/>
            <person name="Peeters S.H."/>
            <person name="Heuer A."/>
            <person name="Rast P."/>
            <person name="Oberbeckmann S."/>
            <person name="Bunk B."/>
            <person name="Jeske O."/>
            <person name="Meyerdierks A."/>
            <person name="Storesund J.E."/>
            <person name="Kallscheuer N."/>
            <person name="Luecker S."/>
            <person name="Lage O.M."/>
            <person name="Pohl T."/>
            <person name="Merkel B.J."/>
            <person name="Hornburger P."/>
            <person name="Mueller R.-W."/>
            <person name="Bruemmer F."/>
            <person name="Labrenz M."/>
            <person name="Spormann A.M."/>
            <person name="Op den Camp H."/>
            <person name="Overmann J."/>
            <person name="Amann R."/>
            <person name="Jetten M.S.M."/>
            <person name="Mascher T."/>
            <person name="Medema M.H."/>
            <person name="Devos D.P."/>
            <person name="Kaster A.-K."/>
            <person name="Ovreas L."/>
            <person name="Rohde M."/>
            <person name="Galperin M.Y."/>
            <person name="Jogler C."/>
        </authorList>
    </citation>
    <scope>NUCLEOTIDE SEQUENCE [LARGE SCALE GENOMIC DNA]</scope>
    <source>
        <strain evidence="1 2">Enr10</strain>
    </source>
</reference>
<dbReference type="RefSeq" id="WP_145448956.1">
    <property type="nucleotide sequence ID" value="NZ_CP037421.1"/>
</dbReference>
<keyword evidence="2" id="KW-1185">Reference proteome</keyword>
<gene>
    <name evidence="1" type="ORF">Enr10x_21000</name>
</gene>
<protein>
    <submittedName>
        <fullName evidence="1">Uncharacterized protein</fullName>
    </submittedName>
</protein>
<sequence length="225" mass="23780">MSTETLIRLDDSGKTIYFAIFNASGQVFDFNSGVLAFADLGDAVEPSLAATEYADAGGFGKSQYIASLNLATINNTAALLSCTAIAFEQAGGSPDLTTDAPRSQPAPLEIQFGREGQNQISIHCGISTDSTSGSYLEVQAWLESNGAVIPLSASATCSCQIRQIDAEADGIQITTANFGNVNSQYIFVHSKANPSLENDRQYRAKITITEGGTSWSTTVDFVVLP</sequence>